<keyword evidence="2" id="KW-1185">Reference proteome</keyword>
<comment type="caution">
    <text evidence="1">The sequence shown here is derived from an EMBL/GenBank/DDBJ whole genome shotgun (WGS) entry which is preliminary data.</text>
</comment>
<evidence type="ECO:0000313" key="1">
    <source>
        <dbReference type="EMBL" id="CAH1993041.1"/>
    </source>
</evidence>
<dbReference type="AlphaFoldDB" id="A0A9P0LKI9"/>
<gene>
    <name evidence="1" type="ORF">ACAOBT_LOCUS21242</name>
</gene>
<accession>A0A9P0LKI9</accession>
<name>A0A9P0LKI9_ACAOB</name>
<proteinExistence type="predicted"/>
<dbReference type="Proteomes" id="UP001152888">
    <property type="component" value="Unassembled WGS sequence"/>
</dbReference>
<sequence length="99" mass="11153">MLGFYIGELMLRREILKTLGLANFRIELGETLCKIGINSTFSAGLWIVPETYWHGLPTWAQSTQCIESTNGSGGYIQSSRHFKKACLLSSNTTREKCYN</sequence>
<protein>
    <submittedName>
        <fullName evidence="1">Uncharacterized protein</fullName>
    </submittedName>
</protein>
<organism evidence="1 2">
    <name type="scientific">Acanthoscelides obtectus</name>
    <name type="common">Bean weevil</name>
    <name type="synonym">Bruchus obtectus</name>
    <dbReference type="NCBI Taxonomy" id="200917"/>
    <lineage>
        <taxon>Eukaryota</taxon>
        <taxon>Metazoa</taxon>
        <taxon>Ecdysozoa</taxon>
        <taxon>Arthropoda</taxon>
        <taxon>Hexapoda</taxon>
        <taxon>Insecta</taxon>
        <taxon>Pterygota</taxon>
        <taxon>Neoptera</taxon>
        <taxon>Endopterygota</taxon>
        <taxon>Coleoptera</taxon>
        <taxon>Polyphaga</taxon>
        <taxon>Cucujiformia</taxon>
        <taxon>Chrysomeloidea</taxon>
        <taxon>Chrysomelidae</taxon>
        <taxon>Bruchinae</taxon>
        <taxon>Bruchini</taxon>
        <taxon>Acanthoscelides</taxon>
    </lineage>
</organism>
<reference evidence="1" key="1">
    <citation type="submission" date="2022-03" db="EMBL/GenBank/DDBJ databases">
        <authorList>
            <person name="Sayadi A."/>
        </authorList>
    </citation>
    <scope>NUCLEOTIDE SEQUENCE</scope>
</reference>
<evidence type="ECO:0000313" key="2">
    <source>
        <dbReference type="Proteomes" id="UP001152888"/>
    </source>
</evidence>
<dbReference type="EMBL" id="CAKOFQ010007163">
    <property type="protein sequence ID" value="CAH1993041.1"/>
    <property type="molecule type" value="Genomic_DNA"/>
</dbReference>